<gene>
    <name evidence="2" type="ORF">T4C_9258</name>
</gene>
<comment type="caution">
    <text evidence="2">The sequence shown here is derived from an EMBL/GenBank/DDBJ whole genome shotgun (WGS) entry which is preliminary data.</text>
</comment>
<feature type="region of interest" description="Disordered" evidence="1">
    <location>
        <begin position="326"/>
        <end position="355"/>
    </location>
</feature>
<protein>
    <submittedName>
        <fullName evidence="2">Uncharacterized protein</fullName>
    </submittedName>
</protein>
<dbReference type="Proteomes" id="UP000054826">
    <property type="component" value="Unassembled WGS sequence"/>
</dbReference>
<evidence type="ECO:0000256" key="1">
    <source>
        <dbReference type="SAM" id="MobiDB-lite"/>
    </source>
</evidence>
<dbReference type="EMBL" id="JYDV01000034">
    <property type="protein sequence ID" value="KRZ39598.1"/>
    <property type="molecule type" value="Genomic_DNA"/>
</dbReference>
<feature type="compositionally biased region" description="Low complexity" evidence="1">
    <location>
        <begin position="262"/>
        <end position="272"/>
    </location>
</feature>
<feature type="region of interest" description="Disordered" evidence="1">
    <location>
        <begin position="257"/>
        <end position="293"/>
    </location>
</feature>
<proteinExistence type="predicted"/>
<evidence type="ECO:0000313" key="3">
    <source>
        <dbReference type="Proteomes" id="UP000054826"/>
    </source>
</evidence>
<evidence type="ECO:0000313" key="2">
    <source>
        <dbReference type="EMBL" id="KRZ39598.1"/>
    </source>
</evidence>
<name>A0A0V1JXB6_TRIPS</name>
<sequence length="385" mass="41849">MLFIRARCSLCQTAPATWRSSRTPLEFSDYCFASLPDGPTMSKATRLACPTPVLNVFPLFGPVIPLAHVRQGFCHAYVASPRLIVGGLTSKSLVSPVSGVSHTRHMIPSRWTIRPGWAQRLFIKRLSIGASFGQVSFMIHYRSSASFRCTMGLLESSVIATRGTSKKSPTVPHCLHVRRPLQGVVVRSGCELPTLQVQPKMPSNPDEGLHLPPLIGAAPLWALERATGVDHRKALFTRLRQHRSDDVLAGVDVHHKGSADVSSTVLGPSSSSHAAGTPHTDKVPDEPSVVGRKSQKLPVEMNFRTVLGHDVPCVSYALPSSLIPSAPSPSGAGKWPERHDLEQSASATSDLPMRRRMDKCAEPPAFPVMCPKCGQCAGWTVRRRM</sequence>
<dbReference type="AlphaFoldDB" id="A0A0V1JXB6"/>
<organism evidence="2 3">
    <name type="scientific">Trichinella pseudospiralis</name>
    <name type="common">Parasitic roundworm</name>
    <dbReference type="NCBI Taxonomy" id="6337"/>
    <lineage>
        <taxon>Eukaryota</taxon>
        <taxon>Metazoa</taxon>
        <taxon>Ecdysozoa</taxon>
        <taxon>Nematoda</taxon>
        <taxon>Enoplea</taxon>
        <taxon>Dorylaimia</taxon>
        <taxon>Trichinellida</taxon>
        <taxon>Trichinellidae</taxon>
        <taxon>Trichinella</taxon>
    </lineage>
</organism>
<reference evidence="2 3" key="1">
    <citation type="submission" date="2015-01" db="EMBL/GenBank/DDBJ databases">
        <title>Evolution of Trichinella species and genotypes.</title>
        <authorList>
            <person name="Korhonen P.K."/>
            <person name="Edoardo P."/>
            <person name="Giuseppe L.R."/>
            <person name="Gasser R.B."/>
        </authorList>
    </citation>
    <scope>NUCLEOTIDE SEQUENCE [LARGE SCALE GENOMIC DNA]</scope>
    <source>
        <strain evidence="2">ISS176</strain>
    </source>
</reference>
<accession>A0A0V1JXB6</accession>